<dbReference type="NCBIfam" id="TIGR00537">
    <property type="entry name" value="hemK_rel_arch"/>
    <property type="match status" value="1"/>
</dbReference>
<dbReference type="InterPro" id="IPR029063">
    <property type="entry name" value="SAM-dependent_MTases_sf"/>
</dbReference>
<dbReference type="Pfam" id="PF05175">
    <property type="entry name" value="MTS"/>
    <property type="match status" value="1"/>
</dbReference>
<proteinExistence type="inferred from homology"/>
<dbReference type="InterPro" id="IPR002052">
    <property type="entry name" value="DNA_methylase_N6_adenine_CS"/>
</dbReference>
<keyword evidence="4" id="KW-0949">S-adenosyl-L-methionine</keyword>
<dbReference type="SUPFAM" id="SSF53335">
    <property type="entry name" value="S-adenosyl-L-methionine-dependent methyltransferases"/>
    <property type="match status" value="1"/>
</dbReference>
<dbReference type="GO" id="GO:0003676">
    <property type="term" value="F:nucleic acid binding"/>
    <property type="evidence" value="ECO:0007669"/>
    <property type="project" value="InterPro"/>
</dbReference>
<reference evidence="6 7" key="1">
    <citation type="journal article" date="2013" name="Genome Announc.">
        <title>Draft Genome Sequence of a Highly Flagellated, Fast-Swimming Archaeon, Methanocaldococcus villosus Strain KIN24-T80 (DSM 22612).</title>
        <authorList>
            <person name="Thennarasu S."/>
            <person name="Polireddy D."/>
            <person name="Antony A."/>
            <person name="Yada M.R."/>
            <person name="Algarawi S."/>
            <person name="Sivakumar N."/>
        </authorList>
    </citation>
    <scope>NUCLEOTIDE SEQUENCE [LARGE SCALE GENOMIC DNA]</scope>
    <source>
        <strain evidence="6 7">KIN24-T80</strain>
    </source>
</reference>
<gene>
    <name evidence="6" type="ORF">J422_02305</name>
</gene>
<evidence type="ECO:0000259" key="5">
    <source>
        <dbReference type="Pfam" id="PF05175"/>
    </source>
</evidence>
<feature type="domain" description="Methyltransferase small" evidence="5">
    <location>
        <begin position="16"/>
        <end position="159"/>
    </location>
</feature>
<keyword evidence="7" id="KW-1185">Reference proteome</keyword>
<dbReference type="OrthoDB" id="27149at2157"/>
<evidence type="ECO:0000256" key="1">
    <source>
        <dbReference type="ARBA" id="ARBA00006149"/>
    </source>
</evidence>
<dbReference type="Proteomes" id="UP000053695">
    <property type="component" value="Unassembled WGS sequence"/>
</dbReference>
<evidence type="ECO:0000256" key="4">
    <source>
        <dbReference type="ARBA" id="ARBA00022691"/>
    </source>
</evidence>
<dbReference type="GO" id="GO:0008276">
    <property type="term" value="F:protein methyltransferase activity"/>
    <property type="evidence" value="ECO:0007669"/>
    <property type="project" value="TreeGrafter"/>
</dbReference>
<dbReference type="CDD" id="cd02440">
    <property type="entry name" value="AdoMet_MTases"/>
    <property type="match status" value="1"/>
</dbReference>
<comment type="similarity">
    <text evidence="1">Belongs to the eukaryotic/archaeal PrmC-related family.</text>
</comment>
<dbReference type="GO" id="GO:0032259">
    <property type="term" value="P:methylation"/>
    <property type="evidence" value="ECO:0007669"/>
    <property type="project" value="UniProtKB-KW"/>
</dbReference>
<dbReference type="STRING" id="1069083.GCA_000371805_01208"/>
<dbReference type="PANTHER" id="PTHR45875">
    <property type="entry name" value="METHYLTRANSFERASE N6AMT1"/>
    <property type="match status" value="1"/>
</dbReference>
<dbReference type="RefSeq" id="WP_004590298.1">
    <property type="nucleotide sequence ID" value="NZ_APMM01000014.1"/>
</dbReference>
<keyword evidence="3 6" id="KW-0808">Transferase</keyword>
<sequence length="190" mass="21425">MKLKFHKYVYEPAEDSYLLLNNLVDVEGKEVLEIGTGCGLIAIACYKKGAKRVVATDINPYAVKLAKYNAKLNNAKIEIIESDLFENIKGKFDVIIFNPPYLPTEEDEKLDGYINYAFDGGKDGRAVLDRFLKEAPKYLKDGGVIQLVQSSLNDKDKTLSILKNLGFKVEIKAKLKLPFEELYIINAKKL</sequence>
<dbReference type="InterPro" id="IPR007848">
    <property type="entry name" value="Small_mtfrase_dom"/>
</dbReference>
<dbReference type="EMBL" id="APMM01000014">
    <property type="protein sequence ID" value="ENN96482.1"/>
    <property type="molecule type" value="Genomic_DNA"/>
</dbReference>
<dbReference type="PANTHER" id="PTHR45875:SF1">
    <property type="entry name" value="METHYLTRANSFERASE N6AMT1"/>
    <property type="match status" value="1"/>
</dbReference>
<keyword evidence="2 6" id="KW-0489">Methyltransferase</keyword>
<accession>N6VZE0</accession>
<dbReference type="AlphaFoldDB" id="N6VZE0"/>
<dbReference type="GO" id="GO:0035657">
    <property type="term" value="C:eRF1 methyltransferase complex"/>
    <property type="evidence" value="ECO:0007669"/>
    <property type="project" value="TreeGrafter"/>
</dbReference>
<name>N6VZE0_9EURY</name>
<dbReference type="PATRIC" id="fig|1069083.5.peg.453"/>
<evidence type="ECO:0000256" key="2">
    <source>
        <dbReference type="ARBA" id="ARBA00022603"/>
    </source>
</evidence>
<protein>
    <submittedName>
        <fullName evidence="6">Methyltransferase</fullName>
    </submittedName>
</protein>
<dbReference type="PROSITE" id="PS00092">
    <property type="entry name" value="N6_MTASE"/>
    <property type="match status" value="1"/>
</dbReference>
<dbReference type="InterPro" id="IPR052190">
    <property type="entry name" value="Euk-Arch_PrmC-MTase"/>
</dbReference>
<evidence type="ECO:0000313" key="7">
    <source>
        <dbReference type="Proteomes" id="UP000053695"/>
    </source>
</evidence>
<dbReference type="Gene3D" id="3.40.50.150">
    <property type="entry name" value="Vaccinia Virus protein VP39"/>
    <property type="match status" value="1"/>
</dbReference>
<dbReference type="NCBIfam" id="NF011529">
    <property type="entry name" value="PRK14968.1-3"/>
    <property type="match status" value="1"/>
</dbReference>
<evidence type="ECO:0000313" key="6">
    <source>
        <dbReference type="EMBL" id="ENN96482.1"/>
    </source>
</evidence>
<organism evidence="6 7">
    <name type="scientific">Methanocaldococcus villosus KIN24-T80</name>
    <dbReference type="NCBI Taxonomy" id="1069083"/>
    <lineage>
        <taxon>Archaea</taxon>
        <taxon>Methanobacteriati</taxon>
        <taxon>Methanobacteriota</taxon>
        <taxon>Methanomada group</taxon>
        <taxon>Methanococci</taxon>
        <taxon>Methanococcales</taxon>
        <taxon>Methanocaldococcaceae</taxon>
        <taxon>Methanocaldococcus</taxon>
    </lineage>
</organism>
<dbReference type="InterPro" id="IPR004557">
    <property type="entry name" value="PrmC-related"/>
</dbReference>
<dbReference type="GO" id="GO:0008757">
    <property type="term" value="F:S-adenosylmethionine-dependent methyltransferase activity"/>
    <property type="evidence" value="ECO:0007669"/>
    <property type="project" value="TreeGrafter"/>
</dbReference>
<comment type="caution">
    <text evidence="6">The sequence shown here is derived from an EMBL/GenBank/DDBJ whole genome shotgun (WGS) entry which is preliminary data.</text>
</comment>
<evidence type="ECO:0000256" key="3">
    <source>
        <dbReference type="ARBA" id="ARBA00022679"/>
    </source>
</evidence>